<dbReference type="InterPro" id="IPR033118">
    <property type="entry name" value="EXPERA"/>
</dbReference>
<dbReference type="AlphaFoldDB" id="A0A9P6L7W1"/>
<proteinExistence type="inferred from homology"/>
<dbReference type="GO" id="GO:0005789">
    <property type="term" value="C:endoplasmic reticulum membrane"/>
    <property type="evidence" value="ECO:0007669"/>
    <property type="project" value="UniProtKB-SubCell"/>
</dbReference>
<comment type="subcellular location">
    <subcellularLocation>
        <location evidence="1">Endoplasmic reticulum membrane</location>
        <topology evidence="1">Multi-pass membrane protein</topology>
    </subcellularLocation>
</comment>
<keyword evidence="5 7" id="KW-1133">Transmembrane helix</keyword>
<dbReference type="PIRSF" id="PIRSF031032">
    <property type="entry name" value="TMP_97_prd"/>
    <property type="match status" value="1"/>
</dbReference>
<feature type="transmembrane region" description="Helical" evidence="7">
    <location>
        <begin position="76"/>
        <end position="97"/>
    </location>
</feature>
<keyword evidence="6 7" id="KW-0472">Membrane</keyword>
<dbReference type="PANTHER" id="PTHR31204:SF1">
    <property type="entry name" value="SIGMA INTRACELLULAR RECEPTOR 2"/>
    <property type="match status" value="1"/>
</dbReference>
<evidence type="ECO:0000256" key="6">
    <source>
        <dbReference type="ARBA" id="ARBA00023136"/>
    </source>
</evidence>
<evidence type="ECO:0000256" key="3">
    <source>
        <dbReference type="ARBA" id="ARBA00022692"/>
    </source>
</evidence>
<evidence type="ECO:0000313" key="9">
    <source>
        <dbReference type="EMBL" id="KAF9786429.1"/>
    </source>
</evidence>
<keyword evidence="3 7" id="KW-0812">Transmembrane</keyword>
<dbReference type="Pfam" id="PF05241">
    <property type="entry name" value="EBP"/>
    <property type="match status" value="1"/>
</dbReference>
<feature type="transmembrane region" description="Helical" evidence="7">
    <location>
        <begin position="141"/>
        <end position="158"/>
    </location>
</feature>
<comment type="similarity">
    <text evidence="2">Belongs to the TMEM97/sigma-2 receptor family.</text>
</comment>
<organism evidence="9 10">
    <name type="scientific">Thelephora terrestris</name>
    <dbReference type="NCBI Taxonomy" id="56493"/>
    <lineage>
        <taxon>Eukaryota</taxon>
        <taxon>Fungi</taxon>
        <taxon>Dikarya</taxon>
        <taxon>Basidiomycota</taxon>
        <taxon>Agaricomycotina</taxon>
        <taxon>Agaricomycetes</taxon>
        <taxon>Thelephorales</taxon>
        <taxon>Thelephoraceae</taxon>
        <taxon>Thelephora</taxon>
    </lineage>
</organism>
<name>A0A9P6L7W1_9AGAM</name>
<feature type="transmembrane region" description="Helical" evidence="7">
    <location>
        <begin position="12"/>
        <end position="36"/>
    </location>
</feature>
<keyword evidence="4 7" id="KW-0256">Endoplasmic reticulum</keyword>
<accession>A0A9P6L7W1</accession>
<sequence>MPRRVPLSSRPLDFLYLAFILIHIPATVLLDVQAIYPQHLVPKILRDASEWYISFSGDPLIDGAFHGGQEFNWFRAFLYLEALFQLPVFFIAARALYAGPPKSQAYYPLMLAYSASSSTTTFACLAFLWTSTGPTQSQMSLLLASYVPFFLVPFGMAIDMTTRLTKAQQTKTIKSE</sequence>
<protein>
    <recommendedName>
        <fullName evidence="7">Efficient mitochondria targeting-associated protein 19</fullName>
    </recommendedName>
</protein>
<dbReference type="PANTHER" id="PTHR31204">
    <property type="entry name" value="SIGMA INTRACELLULAR RECEPTOR 2"/>
    <property type="match status" value="1"/>
</dbReference>
<evidence type="ECO:0000256" key="5">
    <source>
        <dbReference type="ARBA" id="ARBA00022989"/>
    </source>
</evidence>
<evidence type="ECO:0000256" key="7">
    <source>
        <dbReference type="PIRNR" id="PIRNR031032"/>
    </source>
</evidence>
<evidence type="ECO:0000259" key="8">
    <source>
        <dbReference type="PROSITE" id="PS51751"/>
    </source>
</evidence>
<evidence type="ECO:0000256" key="2">
    <source>
        <dbReference type="ARBA" id="ARBA00009096"/>
    </source>
</evidence>
<comment type="caution">
    <text evidence="9">The sequence shown here is derived from an EMBL/GenBank/DDBJ whole genome shotgun (WGS) entry which is preliminary data.</text>
</comment>
<dbReference type="EMBL" id="WIUZ02000006">
    <property type="protein sequence ID" value="KAF9786429.1"/>
    <property type="molecule type" value="Genomic_DNA"/>
</dbReference>
<keyword evidence="10" id="KW-1185">Reference proteome</keyword>
<reference evidence="9" key="1">
    <citation type="journal article" date="2020" name="Nat. Commun.">
        <title>Large-scale genome sequencing of mycorrhizal fungi provides insights into the early evolution of symbiotic traits.</title>
        <authorList>
            <person name="Miyauchi S."/>
            <person name="Kiss E."/>
            <person name="Kuo A."/>
            <person name="Drula E."/>
            <person name="Kohler A."/>
            <person name="Sanchez-Garcia M."/>
            <person name="Morin E."/>
            <person name="Andreopoulos B."/>
            <person name="Barry K.W."/>
            <person name="Bonito G."/>
            <person name="Buee M."/>
            <person name="Carver A."/>
            <person name="Chen C."/>
            <person name="Cichocki N."/>
            <person name="Clum A."/>
            <person name="Culley D."/>
            <person name="Crous P.W."/>
            <person name="Fauchery L."/>
            <person name="Girlanda M."/>
            <person name="Hayes R.D."/>
            <person name="Keri Z."/>
            <person name="LaButti K."/>
            <person name="Lipzen A."/>
            <person name="Lombard V."/>
            <person name="Magnuson J."/>
            <person name="Maillard F."/>
            <person name="Murat C."/>
            <person name="Nolan M."/>
            <person name="Ohm R.A."/>
            <person name="Pangilinan J."/>
            <person name="Pereira M.F."/>
            <person name="Perotto S."/>
            <person name="Peter M."/>
            <person name="Pfister S."/>
            <person name="Riley R."/>
            <person name="Sitrit Y."/>
            <person name="Stielow J.B."/>
            <person name="Szollosi G."/>
            <person name="Zifcakova L."/>
            <person name="Stursova M."/>
            <person name="Spatafora J.W."/>
            <person name="Tedersoo L."/>
            <person name="Vaario L.M."/>
            <person name="Yamada A."/>
            <person name="Yan M."/>
            <person name="Wang P."/>
            <person name="Xu J."/>
            <person name="Bruns T."/>
            <person name="Baldrian P."/>
            <person name="Vilgalys R."/>
            <person name="Dunand C."/>
            <person name="Henrissat B."/>
            <person name="Grigoriev I.V."/>
            <person name="Hibbett D."/>
            <person name="Nagy L.G."/>
            <person name="Martin F.M."/>
        </authorList>
    </citation>
    <scope>NUCLEOTIDE SEQUENCE</scope>
    <source>
        <strain evidence="9">UH-Tt-Lm1</strain>
    </source>
</reference>
<gene>
    <name evidence="9" type="ORF">BJ322DRAFT_1059552</name>
</gene>
<evidence type="ECO:0000256" key="4">
    <source>
        <dbReference type="ARBA" id="ARBA00022824"/>
    </source>
</evidence>
<dbReference type="OrthoDB" id="433124at2759"/>
<evidence type="ECO:0000256" key="1">
    <source>
        <dbReference type="ARBA" id="ARBA00004477"/>
    </source>
</evidence>
<dbReference type="PROSITE" id="PS51751">
    <property type="entry name" value="EXPERA"/>
    <property type="match status" value="1"/>
</dbReference>
<dbReference type="Proteomes" id="UP000736335">
    <property type="component" value="Unassembled WGS sequence"/>
</dbReference>
<dbReference type="InterPro" id="IPR016964">
    <property type="entry name" value="Sigma2_recept"/>
</dbReference>
<feature type="domain" description="EXPERA" evidence="8">
    <location>
        <begin position="12"/>
        <end position="157"/>
    </location>
</feature>
<feature type="transmembrane region" description="Helical" evidence="7">
    <location>
        <begin position="109"/>
        <end position="129"/>
    </location>
</feature>
<reference evidence="9" key="2">
    <citation type="submission" date="2020-11" db="EMBL/GenBank/DDBJ databases">
        <authorList>
            <consortium name="DOE Joint Genome Institute"/>
            <person name="Kuo A."/>
            <person name="Miyauchi S."/>
            <person name="Kiss E."/>
            <person name="Drula E."/>
            <person name="Kohler A."/>
            <person name="Sanchez-Garcia M."/>
            <person name="Andreopoulos B."/>
            <person name="Barry K.W."/>
            <person name="Bonito G."/>
            <person name="Buee M."/>
            <person name="Carver A."/>
            <person name="Chen C."/>
            <person name="Cichocki N."/>
            <person name="Clum A."/>
            <person name="Culley D."/>
            <person name="Crous P.W."/>
            <person name="Fauchery L."/>
            <person name="Girlanda M."/>
            <person name="Hayes R."/>
            <person name="Keri Z."/>
            <person name="Labutti K."/>
            <person name="Lipzen A."/>
            <person name="Lombard V."/>
            <person name="Magnuson J."/>
            <person name="Maillard F."/>
            <person name="Morin E."/>
            <person name="Murat C."/>
            <person name="Nolan M."/>
            <person name="Ohm R."/>
            <person name="Pangilinan J."/>
            <person name="Pereira M."/>
            <person name="Perotto S."/>
            <person name="Peter M."/>
            <person name="Riley R."/>
            <person name="Sitrit Y."/>
            <person name="Stielow B."/>
            <person name="Szollosi G."/>
            <person name="Zifcakova L."/>
            <person name="Stursova M."/>
            <person name="Spatafora J.W."/>
            <person name="Tedersoo L."/>
            <person name="Vaario L.-M."/>
            <person name="Yamada A."/>
            <person name="Yan M."/>
            <person name="Wang P."/>
            <person name="Xu J."/>
            <person name="Bruns T."/>
            <person name="Baldrian P."/>
            <person name="Vilgalys R."/>
            <person name="Henrissat B."/>
            <person name="Grigoriev I.V."/>
            <person name="Hibbett D."/>
            <person name="Nagy L.G."/>
            <person name="Martin F.M."/>
        </authorList>
    </citation>
    <scope>NUCLEOTIDE SEQUENCE</scope>
    <source>
        <strain evidence="9">UH-Tt-Lm1</strain>
    </source>
</reference>
<dbReference type="InterPro" id="IPR051987">
    <property type="entry name" value="Sigma-2_receptor-like"/>
</dbReference>
<evidence type="ECO:0000313" key="10">
    <source>
        <dbReference type="Proteomes" id="UP000736335"/>
    </source>
</evidence>